<proteinExistence type="predicted"/>
<dbReference type="Proteomes" id="UP000586093">
    <property type="component" value="Unassembled WGS sequence"/>
</dbReference>
<dbReference type="Gene3D" id="3.50.50.60">
    <property type="entry name" value="FAD/NAD(P)-binding domain"/>
    <property type="match status" value="1"/>
</dbReference>
<organism evidence="3 4">
    <name type="scientific">Aquariibacter albus</name>
    <dbReference type="NCBI Taxonomy" id="2759899"/>
    <lineage>
        <taxon>Bacteria</taxon>
        <taxon>Pseudomonadati</taxon>
        <taxon>Pseudomonadota</taxon>
        <taxon>Betaproteobacteria</taxon>
        <taxon>Burkholderiales</taxon>
        <taxon>Sphaerotilaceae</taxon>
        <taxon>Aquariibacter</taxon>
    </lineage>
</organism>
<dbReference type="GO" id="GO:0016491">
    <property type="term" value="F:oxidoreductase activity"/>
    <property type="evidence" value="ECO:0007669"/>
    <property type="project" value="UniProtKB-KW"/>
</dbReference>
<dbReference type="InterPro" id="IPR036188">
    <property type="entry name" value="FAD/NAD-bd_sf"/>
</dbReference>
<dbReference type="InterPro" id="IPR006076">
    <property type="entry name" value="FAD-dep_OxRdtase"/>
</dbReference>
<gene>
    <name evidence="3" type="ORF">H4F90_08470</name>
</gene>
<dbReference type="RefSeq" id="WP_182663501.1">
    <property type="nucleotide sequence ID" value="NZ_JACIVI010000002.1"/>
</dbReference>
<keyword evidence="4" id="KW-1185">Reference proteome</keyword>
<name>A0A839HL88_9BURK</name>
<reference evidence="3 4" key="1">
    <citation type="submission" date="2020-08" db="EMBL/GenBank/DDBJ databases">
        <title>Aquariorum lacteus gen. nov., sp. nov., a new member of the family Comamonadaceae, isolated from freshwater aquarium.</title>
        <authorList>
            <person name="Chun S.-J."/>
        </authorList>
    </citation>
    <scope>NUCLEOTIDE SEQUENCE [LARGE SCALE GENOMIC DNA]</scope>
    <source>
        <strain evidence="3 4">SJAQ100</strain>
    </source>
</reference>
<evidence type="ECO:0000259" key="2">
    <source>
        <dbReference type="Pfam" id="PF01266"/>
    </source>
</evidence>
<accession>A0A839HL88</accession>
<dbReference type="EMBL" id="JACIVI010000002">
    <property type="protein sequence ID" value="MBB1162012.1"/>
    <property type="molecule type" value="Genomic_DNA"/>
</dbReference>
<dbReference type="SUPFAM" id="SSF51905">
    <property type="entry name" value="FAD/NAD(P)-binding domain"/>
    <property type="match status" value="1"/>
</dbReference>
<dbReference type="Gene3D" id="3.30.9.10">
    <property type="entry name" value="D-Amino Acid Oxidase, subunit A, domain 2"/>
    <property type="match status" value="1"/>
</dbReference>
<protein>
    <submittedName>
        <fullName evidence="3">FAD-binding oxidoreductase</fullName>
    </submittedName>
</protein>
<sequence>MKPPVLHLGIAGAGLVGRLLAHGLSRAGHRVSVFARSSGPEPPASARAAASFAAPGFVGRQGRSGSPHARSQVLIDWRRLDGELQGAPCLRARGTLALGERPPPGSRGGPIDEAVPLSPAQLVRLEPRIGRREDAWLVTDEAVVDAPATLRALHRLGTGVQWHWGCEALAVEPGALALSGSRRGWRHFDAVFDSRGVGARDELGLRLLRHDMMTLDLPSHGLRRPVRWCAAEMDPLVPWAPVRVLLPQGPDQLVLVSSRETPKDDGAPLPLLALRHHLDAACALMPSLKHASLRQTSHVLSADGRQGLPWIEVETRRVRINGLGAEGWRHAPGLVDEALSRWQTHLS</sequence>
<evidence type="ECO:0000256" key="1">
    <source>
        <dbReference type="ARBA" id="ARBA00023002"/>
    </source>
</evidence>
<evidence type="ECO:0000313" key="4">
    <source>
        <dbReference type="Proteomes" id="UP000586093"/>
    </source>
</evidence>
<evidence type="ECO:0000313" key="3">
    <source>
        <dbReference type="EMBL" id="MBB1162012.1"/>
    </source>
</evidence>
<keyword evidence="1" id="KW-0560">Oxidoreductase</keyword>
<dbReference type="Pfam" id="PF01266">
    <property type="entry name" value="DAO"/>
    <property type="match status" value="1"/>
</dbReference>
<dbReference type="AlphaFoldDB" id="A0A839HL88"/>
<feature type="domain" description="FAD dependent oxidoreductase" evidence="2">
    <location>
        <begin position="10"/>
        <end position="333"/>
    </location>
</feature>
<comment type="caution">
    <text evidence="3">The sequence shown here is derived from an EMBL/GenBank/DDBJ whole genome shotgun (WGS) entry which is preliminary data.</text>
</comment>